<dbReference type="GO" id="GO:0032259">
    <property type="term" value="P:methylation"/>
    <property type="evidence" value="ECO:0007669"/>
    <property type="project" value="UniProtKB-KW"/>
</dbReference>
<protein>
    <submittedName>
        <fullName evidence="3">Biotin biosynthesis protein BioC</fullName>
    </submittedName>
</protein>
<dbReference type="SUPFAM" id="SSF53335">
    <property type="entry name" value="S-adenosyl-L-methionine-dependent methyltransferases"/>
    <property type="match status" value="1"/>
</dbReference>
<dbReference type="STRING" id="282197.SAMN04488517_101564"/>
<dbReference type="Proteomes" id="UP000048908">
    <property type="component" value="Unassembled WGS sequence"/>
</dbReference>
<reference evidence="3 4" key="1">
    <citation type="submission" date="2015-07" db="EMBL/GenBank/DDBJ databases">
        <authorList>
            <person name="Noorani M."/>
        </authorList>
    </citation>
    <scope>NUCLEOTIDE SEQUENCE [LARGE SCALE GENOMIC DNA]</scope>
    <source>
        <strain evidence="3 4">CECT 5088</strain>
    </source>
</reference>
<dbReference type="Gene3D" id="3.40.50.150">
    <property type="entry name" value="Vaccinia Virus protein VP39"/>
    <property type="match status" value="1"/>
</dbReference>
<dbReference type="GO" id="GO:0008168">
    <property type="term" value="F:methyltransferase activity"/>
    <property type="evidence" value="ECO:0007669"/>
    <property type="project" value="UniProtKB-KW"/>
</dbReference>
<evidence type="ECO:0000256" key="1">
    <source>
        <dbReference type="ARBA" id="ARBA00022603"/>
    </source>
</evidence>
<proteinExistence type="predicted"/>
<keyword evidence="2" id="KW-0808">Transferase</keyword>
<evidence type="ECO:0000313" key="4">
    <source>
        <dbReference type="Proteomes" id="UP000048908"/>
    </source>
</evidence>
<dbReference type="InterPro" id="IPR050602">
    <property type="entry name" value="Malonyl-ACP_OMT"/>
</dbReference>
<gene>
    <name evidence="3" type="ORF">JAN5088_01401</name>
</gene>
<name>A0A0M6XN76_9RHOB</name>
<evidence type="ECO:0000256" key="2">
    <source>
        <dbReference type="ARBA" id="ARBA00022679"/>
    </source>
</evidence>
<dbReference type="PANTHER" id="PTHR13090">
    <property type="entry name" value="ARGININE-HYDROXYLASE NDUFAF5, MITOCHONDRIAL"/>
    <property type="match status" value="1"/>
</dbReference>
<dbReference type="OrthoDB" id="9793723at2"/>
<keyword evidence="1" id="KW-0489">Methyltransferase</keyword>
<dbReference type="RefSeq" id="WP_055682069.1">
    <property type="nucleotide sequence ID" value="NZ_CXPG01000014.1"/>
</dbReference>
<dbReference type="PANTHER" id="PTHR13090:SF1">
    <property type="entry name" value="ARGININE-HYDROXYLASE NDUFAF5, MITOCHONDRIAL"/>
    <property type="match status" value="1"/>
</dbReference>
<dbReference type="AlphaFoldDB" id="A0A0M6XN76"/>
<accession>A0A0M6XN76</accession>
<dbReference type="EMBL" id="CXPG01000014">
    <property type="protein sequence ID" value="CTQ32630.1"/>
    <property type="molecule type" value="Genomic_DNA"/>
</dbReference>
<dbReference type="InterPro" id="IPR029063">
    <property type="entry name" value="SAM-dependent_MTases_sf"/>
</dbReference>
<keyword evidence="4" id="KW-1185">Reference proteome</keyword>
<sequence>MSQPPLTDRTALGLHRARADGSAWFLQEAAIDEVQERLKDVNRRFTRPAVVSAHPDLWQDALPGATLVPEGEVLDLSPGAHDLIVHAMCLHWADDPVGQLIQCRRALVEDGLLLVATPGGETLTELRAALGQAEAEVTGGLSPRVAPMGEIRDLGGLLGRAGLALPVADVTTLDVRYRDLRHLVRDLRAMGETNALAARHRRTPPRDLFARAARIYADAFPDGDGIRATFQTVFLTGWAPSETQPKPLRPGSAQVRLADALGVPEGPGGMNEENE</sequence>
<organism evidence="3 4">
    <name type="scientific">Jannaschia rubra</name>
    <dbReference type="NCBI Taxonomy" id="282197"/>
    <lineage>
        <taxon>Bacteria</taxon>
        <taxon>Pseudomonadati</taxon>
        <taxon>Pseudomonadota</taxon>
        <taxon>Alphaproteobacteria</taxon>
        <taxon>Rhodobacterales</taxon>
        <taxon>Roseobacteraceae</taxon>
        <taxon>Jannaschia</taxon>
    </lineage>
</organism>
<evidence type="ECO:0000313" key="3">
    <source>
        <dbReference type="EMBL" id="CTQ32630.1"/>
    </source>
</evidence>